<gene>
    <name evidence="2" type="ORF">XTPLMG730_1267</name>
</gene>
<keyword evidence="1" id="KW-0472">Membrane</keyword>
<feature type="transmembrane region" description="Helical" evidence="1">
    <location>
        <begin position="68"/>
        <end position="90"/>
    </location>
</feature>
<feature type="transmembrane region" description="Helical" evidence="1">
    <location>
        <begin position="43"/>
        <end position="61"/>
    </location>
</feature>
<keyword evidence="1" id="KW-0812">Transmembrane</keyword>
<dbReference type="EMBL" id="CXOJ01000021">
    <property type="protein sequence ID" value="CTP85861.1"/>
    <property type="molecule type" value="Genomic_DNA"/>
</dbReference>
<evidence type="ECO:0008006" key="4">
    <source>
        <dbReference type="Google" id="ProtNLM"/>
    </source>
</evidence>
<name>A0A0K2ZJC6_9XANT</name>
<feature type="transmembrane region" description="Helical" evidence="1">
    <location>
        <begin position="12"/>
        <end position="37"/>
    </location>
</feature>
<dbReference type="Proteomes" id="UP000045978">
    <property type="component" value="Unassembled WGS sequence"/>
</dbReference>
<keyword evidence="1" id="KW-1133">Transmembrane helix</keyword>
<dbReference type="RefSeq" id="WP_053837651.1">
    <property type="nucleotide sequence ID" value="NZ_CP076251.1"/>
</dbReference>
<organism evidence="2 3">
    <name type="scientific">Xanthomonas graminis pv. phlei</name>
    <dbReference type="NCBI Taxonomy" id="487906"/>
    <lineage>
        <taxon>Bacteria</taxon>
        <taxon>Pseudomonadati</taxon>
        <taxon>Pseudomonadota</taxon>
        <taxon>Gammaproteobacteria</taxon>
        <taxon>Lysobacterales</taxon>
        <taxon>Lysobacteraceae</taxon>
        <taxon>Xanthomonas</taxon>
        <taxon>Xanthomonas translucens group</taxon>
        <taxon>Xanthomonas graminis</taxon>
    </lineage>
</organism>
<evidence type="ECO:0000313" key="3">
    <source>
        <dbReference type="Proteomes" id="UP000045978"/>
    </source>
</evidence>
<proteinExistence type="predicted"/>
<protein>
    <recommendedName>
        <fullName evidence="4">Transmembrane protein</fullName>
    </recommendedName>
</protein>
<evidence type="ECO:0000313" key="2">
    <source>
        <dbReference type="EMBL" id="CTP85861.1"/>
    </source>
</evidence>
<feature type="transmembrane region" description="Helical" evidence="1">
    <location>
        <begin position="110"/>
        <end position="136"/>
    </location>
</feature>
<accession>A0A0K2ZJC6</accession>
<evidence type="ECO:0000256" key="1">
    <source>
        <dbReference type="SAM" id="Phobius"/>
    </source>
</evidence>
<sequence>MPPSSTPARTSHWLWPLLLCLGCFTALIAWMLVALSLGHQSGWMAVLVALEVAWMLHLGSLPRGRLRIAVAVLATALVIVAANWGIAAAHVGAGLGLDAWDSSLKLGARYAWTLTVLANRPGDVLWLGIGLIVAYFSAR</sequence>
<dbReference type="AlphaFoldDB" id="A0A0K2ZJC6"/>
<reference evidence="2 3" key="1">
    <citation type="submission" date="2015-07" db="EMBL/GenBank/DDBJ databases">
        <authorList>
            <person name="Noorani M."/>
        </authorList>
    </citation>
    <scope>NUCLEOTIDE SEQUENCE [LARGE SCALE GENOMIC DNA]</scope>
    <source>
        <strain evidence="2">LMG730</strain>
    </source>
</reference>